<keyword evidence="2" id="KW-1185">Reference proteome</keyword>
<reference evidence="1" key="1">
    <citation type="submission" date="2022-11" db="EMBL/GenBank/DDBJ databases">
        <title>Genome Sequence of Nemania bipapillata.</title>
        <authorList>
            <person name="Buettner E."/>
        </authorList>
    </citation>
    <scope>NUCLEOTIDE SEQUENCE</scope>
    <source>
        <strain evidence="1">CP14</strain>
    </source>
</reference>
<proteinExistence type="predicted"/>
<comment type="caution">
    <text evidence="1">The sequence shown here is derived from an EMBL/GenBank/DDBJ whole genome shotgun (WGS) entry which is preliminary data.</text>
</comment>
<dbReference type="Proteomes" id="UP001153334">
    <property type="component" value="Unassembled WGS sequence"/>
</dbReference>
<dbReference type="EMBL" id="JAPESX010000003">
    <property type="protein sequence ID" value="KAJ8124205.1"/>
    <property type="molecule type" value="Genomic_DNA"/>
</dbReference>
<gene>
    <name evidence="1" type="ORF">ONZ43_g30</name>
</gene>
<protein>
    <submittedName>
        <fullName evidence="1">Uncharacterized protein</fullName>
    </submittedName>
</protein>
<organism evidence="1 2">
    <name type="scientific">Nemania bipapillata</name>
    <dbReference type="NCBI Taxonomy" id="110536"/>
    <lineage>
        <taxon>Eukaryota</taxon>
        <taxon>Fungi</taxon>
        <taxon>Dikarya</taxon>
        <taxon>Ascomycota</taxon>
        <taxon>Pezizomycotina</taxon>
        <taxon>Sordariomycetes</taxon>
        <taxon>Xylariomycetidae</taxon>
        <taxon>Xylariales</taxon>
        <taxon>Xylariaceae</taxon>
        <taxon>Nemania</taxon>
    </lineage>
</organism>
<name>A0ACC2J9M5_9PEZI</name>
<evidence type="ECO:0000313" key="1">
    <source>
        <dbReference type="EMBL" id="KAJ8124205.1"/>
    </source>
</evidence>
<accession>A0ACC2J9M5</accession>
<sequence length="75" mass="7938">MRLADEKGRGKTVGSLVDLARSAREDGLEGQLQALQTEFGLAPLEIAGEKGKAAPLDIGASTLWLVLKVAGKEEY</sequence>
<evidence type="ECO:0000313" key="2">
    <source>
        <dbReference type="Proteomes" id="UP001153334"/>
    </source>
</evidence>